<organism evidence="1 2">
    <name type="scientific">Colletotrichum limetticola</name>
    <dbReference type="NCBI Taxonomy" id="1209924"/>
    <lineage>
        <taxon>Eukaryota</taxon>
        <taxon>Fungi</taxon>
        <taxon>Dikarya</taxon>
        <taxon>Ascomycota</taxon>
        <taxon>Pezizomycotina</taxon>
        <taxon>Sordariomycetes</taxon>
        <taxon>Hypocreomycetidae</taxon>
        <taxon>Glomerellales</taxon>
        <taxon>Glomerellaceae</taxon>
        <taxon>Colletotrichum</taxon>
        <taxon>Colletotrichum acutatum species complex</taxon>
    </lineage>
</organism>
<keyword evidence="2" id="KW-1185">Reference proteome</keyword>
<protein>
    <submittedName>
        <fullName evidence="1">Uncharacterized protein</fullName>
    </submittedName>
</protein>
<dbReference type="Proteomes" id="UP001169217">
    <property type="component" value="Unassembled WGS sequence"/>
</dbReference>
<gene>
    <name evidence="1" type="ORF">CLIM01_10888</name>
</gene>
<comment type="caution">
    <text evidence="1">The sequence shown here is derived from an EMBL/GenBank/DDBJ whole genome shotgun (WGS) entry which is preliminary data.</text>
</comment>
<proteinExistence type="predicted"/>
<name>A0ABQ9PIA2_9PEZI</name>
<dbReference type="EMBL" id="JARUPT010000419">
    <property type="protein sequence ID" value="KAK0371754.1"/>
    <property type="molecule type" value="Genomic_DNA"/>
</dbReference>
<reference evidence="1" key="1">
    <citation type="submission" date="2023-04" db="EMBL/GenBank/DDBJ databases">
        <title>Colletotrichum limetticola genome sequence.</title>
        <authorList>
            <person name="Baroncelli R."/>
        </authorList>
    </citation>
    <scope>NUCLEOTIDE SEQUENCE</scope>
    <source>
        <strain evidence="1">KLA-Anderson</strain>
    </source>
</reference>
<accession>A0ABQ9PIA2</accession>
<sequence length="52" mass="5931">MGERTGSRVFQWVWSYVVVRGSEVEHIVRDHHAGGATCRFPSSTTLFTYIES</sequence>
<evidence type="ECO:0000313" key="1">
    <source>
        <dbReference type="EMBL" id="KAK0371754.1"/>
    </source>
</evidence>
<evidence type="ECO:0000313" key="2">
    <source>
        <dbReference type="Proteomes" id="UP001169217"/>
    </source>
</evidence>